<name>A0ACB9HLI6_9ASTR</name>
<protein>
    <submittedName>
        <fullName evidence="1">Uncharacterized protein</fullName>
    </submittedName>
</protein>
<gene>
    <name evidence="1" type="ORF">L1987_39009</name>
</gene>
<reference evidence="2" key="1">
    <citation type="journal article" date="2022" name="Mol. Ecol. Resour.">
        <title>The genomes of chicory, endive, great burdock and yacon provide insights into Asteraceae palaeo-polyploidization history and plant inulin production.</title>
        <authorList>
            <person name="Fan W."/>
            <person name="Wang S."/>
            <person name="Wang H."/>
            <person name="Wang A."/>
            <person name="Jiang F."/>
            <person name="Liu H."/>
            <person name="Zhao H."/>
            <person name="Xu D."/>
            <person name="Zhang Y."/>
        </authorList>
    </citation>
    <scope>NUCLEOTIDE SEQUENCE [LARGE SCALE GENOMIC DNA]</scope>
    <source>
        <strain evidence="2">cv. Yunnan</strain>
    </source>
</reference>
<accession>A0ACB9HLI6</accession>
<proteinExistence type="predicted"/>
<dbReference type="EMBL" id="CM042029">
    <property type="protein sequence ID" value="KAI3796341.1"/>
    <property type="molecule type" value="Genomic_DNA"/>
</dbReference>
<evidence type="ECO:0000313" key="2">
    <source>
        <dbReference type="Proteomes" id="UP001056120"/>
    </source>
</evidence>
<comment type="caution">
    <text evidence="1">The sequence shown here is derived from an EMBL/GenBank/DDBJ whole genome shotgun (WGS) entry which is preliminary data.</text>
</comment>
<organism evidence="1 2">
    <name type="scientific">Smallanthus sonchifolius</name>
    <dbReference type="NCBI Taxonomy" id="185202"/>
    <lineage>
        <taxon>Eukaryota</taxon>
        <taxon>Viridiplantae</taxon>
        <taxon>Streptophyta</taxon>
        <taxon>Embryophyta</taxon>
        <taxon>Tracheophyta</taxon>
        <taxon>Spermatophyta</taxon>
        <taxon>Magnoliopsida</taxon>
        <taxon>eudicotyledons</taxon>
        <taxon>Gunneridae</taxon>
        <taxon>Pentapetalae</taxon>
        <taxon>asterids</taxon>
        <taxon>campanulids</taxon>
        <taxon>Asterales</taxon>
        <taxon>Asteraceae</taxon>
        <taxon>Asteroideae</taxon>
        <taxon>Heliantheae alliance</taxon>
        <taxon>Millerieae</taxon>
        <taxon>Smallanthus</taxon>
    </lineage>
</organism>
<reference evidence="1 2" key="2">
    <citation type="journal article" date="2022" name="Mol. Ecol. Resour.">
        <title>The genomes of chicory, endive, great burdock and yacon provide insights into Asteraceae paleo-polyploidization history and plant inulin production.</title>
        <authorList>
            <person name="Fan W."/>
            <person name="Wang S."/>
            <person name="Wang H."/>
            <person name="Wang A."/>
            <person name="Jiang F."/>
            <person name="Liu H."/>
            <person name="Zhao H."/>
            <person name="Xu D."/>
            <person name="Zhang Y."/>
        </authorList>
    </citation>
    <scope>NUCLEOTIDE SEQUENCE [LARGE SCALE GENOMIC DNA]</scope>
    <source>
        <strain evidence="2">cv. Yunnan</strain>
        <tissue evidence="1">Leaves</tissue>
    </source>
</reference>
<evidence type="ECO:0000313" key="1">
    <source>
        <dbReference type="EMBL" id="KAI3796341.1"/>
    </source>
</evidence>
<keyword evidence="2" id="KW-1185">Reference proteome</keyword>
<sequence>MQFASLLGYLEGERCCLLLSALVTFFLHGLYQSYSRKLSVVKLFLLCQSAATIGLRQIWLLAAKLVIHIKTQLSKAADDFPISSIKCLMLLRSLSAATLVFSR</sequence>
<dbReference type="Proteomes" id="UP001056120">
    <property type="component" value="Linkage Group LG12"/>
</dbReference>